<gene>
    <name evidence="1" type="ORF">WKW80_36765</name>
</gene>
<dbReference type="GO" id="GO:0051213">
    <property type="term" value="F:dioxygenase activity"/>
    <property type="evidence" value="ECO:0007669"/>
    <property type="project" value="UniProtKB-KW"/>
</dbReference>
<keyword evidence="2" id="KW-1185">Reference proteome</keyword>
<organism evidence="1 2">
    <name type="scientific">Variovorax humicola</name>
    <dbReference type="NCBI Taxonomy" id="1769758"/>
    <lineage>
        <taxon>Bacteria</taxon>
        <taxon>Pseudomonadati</taxon>
        <taxon>Pseudomonadota</taxon>
        <taxon>Betaproteobacteria</taxon>
        <taxon>Burkholderiales</taxon>
        <taxon>Comamonadaceae</taxon>
        <taxon>Variovorax</taxon>
    </lineage>
</organism>
<evidence type="ECO:0000313" key="2">
    <source>
        <dbReference type="Proteomes" id="UP001363010"/>
    </source>
</evidence>
<sequence length="63" mass="6458">MNTTVQTNTVPGSPAIVSAAARKTSIKIEQLTASIGAELVGVNLADAAVDEGLFKEVYAALLK</sequence>
<proteinExistence type="predicted"/>
<accession>A0ABU8WC06</accession>
<name>A0ABU8WC06_9BURK</name>
<dbReference type="EMBL" id="JBBKZV010000074">
    <property type="protein sequence ID" value="MEJ8827468.1"/>
    <property type="molecule type" value="Genomic_DNA"/>
</dbReference>
<dbReference type="Proteomes" id="UP001363010">
    <property type="component" value="Unassembled WGS sequence"/>
</dbReference>
<evidence type="ECO:0000313" key="1">
    <source>
        <dbReference type="EMBL" id="MEJ8827468.1"/>
    </source>
</evidence>
<comment type="caution">
    <text evidence="1">The sequence shown here is derived from an EMBL/GenBank/DDBJ whole genome shotgun (WGS) entry which is preliminary data.</text>
</comment>
<feature type="non-terminal residue" evidence="1">
    <location>
        <position position="63"/>
    </location>
</feature>
<protein>
    <submittedName>
        <fullName evidence="1">Taurine dioxygenase</fullName>
    </submittedName>
</protein>
<reference evidence="1 2" key="1">
    <citation type="submission" date="2024-03" db="EMBL/GenBank/DDBJ databases">
        <title>Novel species of the genus Variovorax.</title>
        <authorList>
            <person name="Liu Q."/>
            <person name="Xin Y.-H."/>
        </authorList>
    </citation>
    <scope>NUCLEOTIDE SEQUENCE [LARGE SCALE GENOMIC DNA]</scope>
    <source>
        <strain evidence="1 2">KACC 18501</strain>
    </source>
</reference>
<keyword evidence="1" id="KW-0223">Dioxygenase</keyword>
<keyword evidence="1" id="KW-0560">Oxidoreductase</keyword>